<dbReference type="Proteomes" id="UP000619486">
    <property type="component" value="Unassembled WGS sequence"/>
</dbReference>
<dbReference type="InterPro" id="IPR050832">
    <property type="entry name" value="Bact_Acetyltransf"/>
</dbReference>
<dbReference type="PANTHER" id="PTHR43877">
    <property type="entry name" value="AMINOALKYLPHOSPHONATE N-ACETYLTRANSFERASE-RELATED-RELATED"/>
    <property type="match status" value="1"/>
</dbReference>
<dbReference type="GO" id="GO:0016747">
    <property type="term" value="F:acyltransferase activity, transferring groups other than amino-acyl groups"/>
    <property type="evidence" value="ECO:0007669"/>
    <property type="project" value="InterPro"/>
</dbReference>
<reference evidence="4" key="1">
    <citation type="journal article" date="2014" name="Int. J. Syst. Evol. Microbiol.">
        <title>Complete genome sequence of Corynebacterium casei LMG S-19264T (=DSM 44701T), isolated from a smear-ripened cheese.</title>
        <authorList>
            <consortium name="US DOE Joint Genome Institute (JGI-PGF)"/>
            <person name="Walter F."/>
            <person name="Albersmeier A."/>
            <person name="Kalinowski J."/>
            <person name="Ruckert C."/>
        </authorList>
    </citation>
    <scope>NUCLEOTIDE SEQUENCE</scope>
    <source>
        <strain evidence="4">JCM 3172</strain>
    </source>
</reference>
<evidence type="ECO:0000313" key="4">
    <source>
        <dbReference type="EMBL" id="GGT41261.1"/>
    </source>
</evidence>
<dbReference type="CDD" id="cd04301">
    <property type="entry name" value="NAT_SF"/>
    <property type="match status" value="1"/>
</dbReference>
<dbReference type="Gene3D" id="3.40.630.30">
    <property type="match status" value="1"/>
</dbReference>
<name>A0A918H5Z7_9ACTN</name>
<keyword evidence="2" id="KW-0012">Acyltransferase</keyword>
<comment type="caution">
    <text evidence="4">The sequence shown here is derived from an EMBL/GenBank/DDBJ whole genome shotgun (WGS) entry which is preliminary data.</text>
</comment>
<dbReference type="AlphaFoldDB" id="A0A918H5Z7"/>
<dbReference type="Pfam" id="PF00583">
    <property type="entry name" value="Acetyltransf_1"/>
    <property type="match status" value="1"/>
</dbReference>
<gene>
    <name evidence="4" type="ORF">GCM10014713_38710</name>
</gene>
<dbReference type="PANTHER" id="PTHR43877:SF1">
    <property type="entry name" value="ACETYLTRANSFERASE"/>
    <property type="match status" value="1"/>
</dbReference>
<dbReference type="SUPFAM" id="SSF55729">
    <property type="entry name" value="Acyl-CoA N-acyltransferases (Nat)"/>
    <property type="match status" value="2"/>
</dbReference>
<dbReference type="InterPro" id="IPR016181">
    <property type="entry name" value="Acyl_CoA_acyltransferase"/>
</dbReference>
<proteinExistence type="predicted"/>
<dbReference type="EMBL" id="BMQQ01000014">
    <property type="protein sequence ID" value="GGT41261.1"/>
    <property type="molecule type" value="Genomic_DNA"/>
</dbReference>
<feature type="domain" description="N-acetyltransferase" evidence="3">
    <location>
        <begin position="23"/>
        <end position="178"/>
    </location>
</feature>
<evidence type="ECO:0000259" key="3">
    <source>
        <dbReference type="PROSITE" id="PS51186"/>
    </source>
</evidence>
<sequence length="329" mass="35510">MERRRKRRGGRAAAARSVRAMTVIVRDLRLGDAADAAAVTRVRRAALPYLVTTPEALAFGAENAHPAAKYRLLVAERDGEVIGTAHAGIAYDSSEPGLGYVTPHVHPDHRGRGAGGLLLRTAEEHLAGEGATAVYAWALEESGSLEFARRRGYEPRRTAHFLRLDLADGPLPEPPALPAGVELRTAADFAADPRPLFEADAETTSDEPSDIAIDFDDYEDWLNHTWSSPLLDKELTTVVVVDGEVAAFTAAQTDGLTRYMSGMTGTLRAHRGRGLAKIAKTDSLHRARAAGYTEAFTNNDAGNGAMLAINRWFGYSVCATEVRHVRTLG</sequence>
<evidence type="ECO:0000256" key="1">
    <source>
        <dbReference type="ARBA" id="ARBA00022679"/>
    </source>
</evidence>
<organism evidence="4 5">
    <name type="scientific">Streptomyces purpureus</name>
    <dbReference type="NCBI Taxonomy" id="1951"/>
    <lineage>
        <taxon>Bacteria</taxon>
        <taxon>Bacillati</taxon>
        <taxon>Actinomycetota</taxon>
        <taxon>Actinomycetes</taxon>
        <taxon>Kitasatosporales</taxon>
        <taxon>Streptomycetaceae</taxon>
        <taxon>Streptomyces</taxon>
    </lineage>
</organism>
<accession>A0A918H5Z7</accession>
<dbReference type="PROSITE" id="PS51186">
    <property type="entry name" value="GNAT"/>
    <property type="match status" value="2"/>
</dbReference>
<feature type="domain" description="N-acetyltransferase" evidence="3">
    <location>
        <begin position="181"/>
        <end position="329"/>
    </location>
</feature>
<evidence type="ECO:0000256" key="2">
    <source>
        <dbReference type="ARBA" id="ARBA00023315"/>
    </source>
</evidence>
<evidence type="ECO:0000313" key="5">
    <source>
        <dbReference type="Proteomes" id="UP000619486"/>
    </source>
</evidence>
<reference evidence="4" key="2">
    <citation type="submission" date="2020-09" db="EMBL/GenBank/DDBJ databases">
        <authorList>
            <person name="Sun Q."/>
            <person name="Ohkuma M."/>
        </authorList>
    </citation>
    <scope>NUCLEOTIDE SEQUENCE</scope>
    <source>
        <strain evidence="4">JCM 3172</strain>
    </source>
</reference>
<protein>
    <submittedName>
        <fullName evidence="4">N-acetyltransferase</fullName>
    </submittedName>
</protein>
<keyword evidence="1" id="KW-0808">Transferase</keyword>
<dbReference type="InterPro" id="IPR000182">
    <property type="entry name" value="GNAT_dom"/>
</dbReference>
<keyword evidence="5" id="KW-1185">Reference proteome</keyword>